<proteinExistence type="predicted"/>
<keyword evidence="2" id="KW-1185">Reference proteome</keyword>
<accession>A0ABS9K8F5</accession>
<evidence type="ECO:0000313" key="2">
    <source>
        <dbReference type="Proteomes" id="UP001165366"/>
    </source>
</evidence>
<protein>
    <submittedName>
        <fullName evidence="1">Uncharacterized protein</fullName>
    </submittedName>
</protein>
<comment type="caution">
    <text evidence="1">The sequence shown here is derived from an EMBL/GenBank/DDBJ whole genome shotgun (WGS) entry which is preliminary data.</text>
</comment>
<dbReference type="RefSeq" id="WP_237851989.1">
    <property type="nucleotide sequence ID" value="NZ_JAKLWS010000001.1"/>
</dbReference>
<dbReference type="EMBL" id="JAKLWS010000001">
    <property type="protein sequence ID" value="MCG2587143.1"/>
    <property type="molecule type" value="Genomic_DNA"/>
</dbReference>
<gene>
    <name evidence="1" type="ORF">L6773_01100</name>
</gene>
<evidence type="ECO:0000313" key="1">
    <source>
        <dbReference type="EMBL" id="MCG2587143.1"/>
    </source>
</evidence>
<dbReference type="Proteomes" id="UP001165366">
    <property type="component" value="Unassembled WGS sequence"/>
</dbReference>
<reference evidence="1" key="2">
    <citation type="submission" date="2024-05" db="EMBL/GenBank/DDBJ databases">
        <title>Rhodohalobacter halophilus gen. nov., sp. nov., a moderately halophilic member of the family Balneolaceae.</title>
        <authorList>
            <person name="Xia J."/>
        </authorList>
    </citation>
    <scope>NUCLEOTIDE SEQUENCE</scope>
    <source>
        <strain evidence="1">WB101</strain>
    </source>
</reference>
<organism evidence="1 2">
    <name type="scientific">Rhodohalobacter sulfatireducens</name>
    <dbReference type="NCBI Taxonomy" id="2911366"/>
    <lineage>
        <taxon>Bacteria</taxon>
        <taxon>Pseudomonadati</taxon>
        <taxon>Balneolota</taxon>
        <taxon>Balneolia</taxon>
        <taxon>Balneolales</taxon>
        <taxon>Balneolaceae</taxon>
        <taxon>Rhodohalobacter</taxon>
    </lineage>
</organism>
<name>A0ABS9K8F5_9BACT</name>
<reference evidence="1" key="1">
    <citation type="submission" date="2022-01" db="EMBL/GenBank/DDBJ databases">
        <authorList>
            <person name="Wang Y."/>
        </authorList>
    </citation>
    <scope>NUCLEOTIDE SEQUENCE</scope>
    <source>
        <strain evidence="1">WB101</strain>
    </source>
</reference>
<sequence length="351" mass="39882">MYKKGDRIQHAEFGSGSVLSVTEEGKIKIMFDDNEVKQLALSHFRVNEDGGYKSQDSFPDFIQKTDDTKDFTHGLGWAIFYDDLDDLSTKIVPKAIRETTRSITWSSTHRPLYKLPKNTPKRVLLNWPRPRNGIKLVFGGKEEEDNPQLYSIYPFASDGIQHEIAIQKIVELEKHGEAHLEVLIEDQVQLTLFDSCYVDNRGAYGPEIPYQFILYGFAYNCKIIENPSDINSAYIEKIKGESAKKGMDVDQSKFEDLPGATALCSAEDGHPDDYYFIGTVGEVEKSTILDRNFLKARTNVAGVSVEDNWFDFDLDIYVSETDLNGRELIEGDTIEGELWLQGYLWQPGTSE</sequence>